<dbReference type="Pfam" id="PF13618">
    <property type="entry name" value="Gluconate_2-dh3"/>
    <property type="match status" value="1"/>
</dbReference>
<keyword evidence="1" id="KW-0560">Oxidoreductase</keyword>
<protein>
    <submittedName>
        <fullName evidence="1">Gluconate 2-dehydrogenase subunit 3 family protein</fullName>
        <ecNumber evidence="1">1.-.-.-</ecNumber>
    </submittedName>
</protein>
<dbReference type="GO" id="GO:0016491">
    <property type="term" value="F:oxidoreductase activity"/>
    <property type="evidence" value="ECO:0007669"/>
    <property type="project" value="UniProtKB-KW"/>
</dbReference>
<dbReference type="InterPro" id="IPR027056">
    <property type="entry name" value="Gluconate_2DH_su3"/>
</dbReference>
<dbReference type="PROSITE" id="PS51257">
    <property type="entry name" value="PROKAR_LIPOPROTEIN"/>
    <property type="match status" value="1"/>
</dbReference>
<keyword evidence="2" id="KW-1185">Reference proteome</keyword>
<dbReference type="EMBL" id="CP136051">
    <property type="protein sequence ID" value="WOK08080.1"/>
    <property type="molecule type" value="Genomic_DNA"/>
</dbReference>
<name>A0ABZ0IVW5_9BACT</name>
<evidence type="ECO:0000313" key="1">
    <source>
        <dbReference type="EMBL" id="WOK08080.1"/>
    </source>
</evidence>
<reference evidence="1 2" key="1">
    <citation type="journal article" date="2023" name="Microbiol. Resour. Announc.">
        <title>Complete Genome Sequence of Imperialibacter roseus strain P4T.</title>
        <authorList>
            <person name="Tizabi D.R."/>
            <person name="Bachvaroff T."/>
            <person name="Hill R.T."/>
        </authorList>
    </citation>
    <scope>NUCLEOTIDE SEQUENCE [LARGE SCALE GENOMIC DNA]</scope>
    <source>
        <strain evidence="1 2">P4T</strain>
    </source>
</reference>
<proteinExistence type="predicted"/>
<organism evidence="1 2">
    <name type="scientific">Imperialibacter roseus</name>
    <dbReference type="NCBI Taxonomy" id="1324217"/>
    <lineage>
        <taxon>Bacteria</taxon>
        <taxon>Pseudomonadati</taxon>
        <taxon>Bacteroidota</taxon>
        <taxon>Cytophagia</taxon>
        <taxon>Cytophagales</taxon>
        <taxon>Flammeovirgaceae</taxon>
        <taxon>Imperialibacter</taxon>
    </lineage>
</organism>
<accession>A0ABZ0IVW5</accession>
<dbReference type="RefSeq" id="WP_317490726.1">
    <property type="nucleotide sequence ID" value="NZ_CP136051.1"/>
</dbReference>
<gene>
    <name evidence="1" type="ORF">RT717_05465</name>
</gene>
<evidence type="ECO:0000313" key="2">
    <source>
        <dbReference type="Proteomes" id="UP001302349"/>
    </source>
</evidence>
<sequence>MEPISRRDSLKYITLASLSAGALIACEPGKEGEMTGHEHPTDMPEGYANLTPEVMEMLNQKFFTDEEREMVRVLANQVIPADDKSGSAEDANVTAFIEFTLVDRENMQTPIRGGLRWMNLESTKRFGKSFTAISEGEQKQILDDIAYPQTASPAYSQGVAFFSTFRSLVLTGFYSSKLGVEDLQYMGNRPTVWNGAPQEWLDRLGVSYDS</sequence>
<dbReference type="EC" id="1.-.-.-" evidence="1"/>
<dbReference type="Proteomes" id="UP001302349">
    <property type="component" value="Chromosome"/>
</dbReference>